<evidence type="ECO:0008006" key="3">
    <source>
        <dbReference type="Google" id="ProtNLM"/>
    </source>
</evidence>
<reference evidence="1 2" key="1">
    <citation type="submission" date="2020-04" db="EMBL/GenBank/DDBJ databases">
        <authorList>
            <person name="De Canck E."/>
        </authorList>
    </citation>
    <scope>NUCLEOTIDE SEQUENCE [LARGE SCALE GENOMIC DNA]</scope>
    <source>
        <strain evidence="1 2">LMG 29739</strain>
    </source>
</reference>
<gene>
    <name evidence="1" type="ORF">LMG29739_03850</name>
</gene>
<dbReference type="AlphaFoldDB" id="A0A6J5E723"/>
<proteinExistence type="predicted"/>
<accession>A0A6J5E723</accession>
<dbReference type="Proteomes" id="UP000494329">
    <property type="component" value="Unassembled WGS sequence"/>
</dbReference>
<keyword evidence="2" id="KW-1185">Reference proteome</keyword>
<sequence length="344" mass="38925">MLSVDRAASLRDVAAGAPETPAYTWPGRTRRLSATLCKLFYRWTHSRAYRHNERLWRSVSIDRDVDGTVTGMRIGRRGLTIENTSALLASRTGACHLIAAGPSINEIDYSALELEHVMGVNGAIALQDKHDVRFDYYCIVDAGFARNRPDLVARIVQQPLILFATPLVLWYIAQYFPLDHMRCRVFVIEDVQFPAGQRARRGRDLRDTCAQSDLLLFDEERMLGFSLDVRHGVFDGHTVAYAGLQVLNSLGFDLVYLHGVDLRDASRTPRFYETPGNMQPSVLDRHFDAYIEPSFRQAAALLKQRGMRVVNLSVDSALSVDIFEKRSWRSLTGSRTGFAQRMRA</sequence>
<protein>
    <recommendedName>
        <fullName evidence="3">Kdo-III transferase WaaZ</fullName>
    </recommendedName>
</protein>
<organism evidence="1 2">
    <name type="scientific">Paraburkholderia solisilvae</name>
    <dbReference type="NCBI Taxonomy" id="624376"/>
    <lineage>
        <taxon>Bacteria</taxon>
        <taxon>Pseudomonadati</taxon>
        <taxon>Pseudomonadota</taxon>
        <taxon>Betaproteobacteria</taxon>
        <taxon>Burkholderiales</taxon>
        <taxon>Burkholderiaceae</taxon>
        <taxon>Paraburkholderia</taxon>
    </lineage>
</organism>
<dbReference type="RefSeq" id="WP_175112614.1">
    <property type="nucleotide sequence ID" value="NZ_CADIKF010000031.1"/>
</dbReference>
<evidence type="ECO:0000313" key="1">
    <source>
        <dbReference type="EMBL" id="CAB3762308.1"/>
    </source>
</evidence>
<evidence type="ECO:0000313" key="2">
    <source>
        <dbReference type="Proteomes" id="UP000494329"/>
    </source>
</evidence>
<dbReference type="EMBL" id="CADIKF010000031">
    <property type="protein sequence ID" value="CAB3762308.1"/>
    <property type="molecule type" value="Genomic_DNA"/>
</dbReference>
<name>A0A6J5E723_9BURK</name>